<organism evidence="1">
    <name type="scientific">marine sediment metagenome</name>
    <dbReference type="NCBI Taxonomy" id="412755"/>
    <lineage>
        <taxon>unclassified sequences</taxon>
        <taxon>metagenomes</taxon>
        <taxon>ecological metagenomes</taxon>
    </lineage>
</organism>
<proteinExistence type="predicted"/>
<evidence type="ECO:0000313" key="1">
    <source>
        <dbReference type="EMBL" id="KKN67786.1"/>
    </source>
</evidence>
<dbReference type="EMBL" id="LAZR01000466">
    <property type="protein sequence ID" value="KKN67786.1"/>
    <property type="molecule type" value="Genomic_DNA"/>
</dbReference>
<accession>A0A0F9V2S5</accession>
<gene>
    <name evidence="1" type="ORF">LCGC14_0458190</name>
</gene>
<reference evidence="1" key="1">
    <citation type="journal article" date="2015" name="Nature">
        <title>Complex archaea that bridge the gap between prokaryotes and eukaryotes.</title>
        <authorList>
            <person name="Spang A."/>
            <person name="Saw J.H."/>
            <person name="Jorgensen S.L."/>
            <person name="Zaremba-Niedzwiedzka K."/>
            <person name="Martijn J."/>
            <person name="Lind A.E."/>
            <person name="van Eijk R."/>
            <person name="Schleper C."/>
            <person name="Guy L."/>
            <person name="Ettema T.J."/>
        </authorList>
    </citation>
    <scope>NUCLEOTIDE SEQUENCE</scope>
</reference>
<sequence>MAASYPAPAVKVFGETLALTTGVAYLGLKPGWHQLQLFDPSVAFRLHLNPAIRDIIWYDASATADARFKVAGGTTTLKKDLTDRESGTGSGAVWDSFTTSDYIYVCTSDIVGGLHFTIKSANDQSNTIVVEYYDGSSTWASLTETDNTDTGASMAQTGSVTWTAPTDAVMTSLGGPNGVLQNDNTFVDLTDPTKLPPARDPNCSAVDGFWWRISFTTAGFGTNTEIEQINTVNKNSSRGYFPAGVLHYFSIDRRHVGSIEAILAAGTDTLQVTHIRNAAQ</sequence>
<comment type="caution">
    <text evidence="1">The sequence shown here is derived from an EMBL/GenBank/DDBJ whole genome shotgun (WGS) entry which is preliminary data.</text>
</comment>
<dbReference type="AlphaFoldDB" id="A0A0F9V2S5"/>
<name>A0A0F9V2S5_9ZZZZ</name>
<protein>
    <submittedName>
        <fullName evidence="1">Uncharacterized protein</fullName>
    </submittedName>
</protein>